<organism evidence="9">
    <name type="scientific">Cacopsylla melanoneura</name>
    <dbReference type="NCBI Taxonomy" id="428564"/>
    <lineage>
        <taxon>Eukaryota</taxon>
        <taxon>Metazoa</taxon>
        <taxon>Ecdysozoa</taxon>
        <taxon>Arthropoda</taxon>
        <taxon>Hexapoda</taxon>
        <taxon>Insecta</taxon>
        <taxon>Pterygota</taxon>
        <taxon>Neoptera</taxon>
        <taxon>Paraneoptera</taxon>
        <taxon>Hemiptera</taxon>
        <taxon>Sternorrhyncha</taxon>
        <taxon>Psylloidea</taxon>
        <taxon>Psyllidae</taxon>
        <taxon>Psyllinae</taxon>
        <taxon>Cacopsylla</taxon>
    </lineage>
</organism>
<evidence type="ECO:0000259" key="7">
    <source>
        <dbReference type="SMART" id="SM00363"/>
    </source>
</evidence>
<evidence type="ECO:0000256" key="3">
    <source>
        <dbReference type="ARBA" id="ARBA00022884"/>
    </source>
</evidence>
<dbReference type="Pfam" id="PF01479">
    <property type="entry name" value="S4"/>
    <property type="match status" value="1"/>
</dbReference>
<dbReference type="EMBL" id="HBUF01165009">
    <property type="protein sequence ID" value="CAG6650976.1"/>
    <property type="molecule type" value="Transcribed_RNA"/>
</dbReference>
<dbReference type="NCBIfam" id="NF003717">
    <property type="entry name" value="PRK05327.1"/>
    <property type="match status" value="1"/>
</dbReference>
<dbReference type="InterPro" id="IPR002942">
    <property type="entry name" value="S4_RNA-bd"/>
</dbReference>
<dbReference type="AlphaFoldDB" id="A0A8D8RHU1"/>
<evidence type="ECO:0000259" key="8">
    <source>
        <dbReference type="SMART" id="SM01390"/>
    </source>
</evidence>
<protein>
    <submittedName>
        <fullName evidence="9">30S ribosomal protein S4</fullName>
    </submittedName>
</protein>
<accession>A0A8D8RHU1</accession>
<dbReference type="PANTHER" id="PTHR11831:SF4">
    <property type="entry name" value="SMALL RIBOSOMAL SUBUNIT PROTEIN US4M"/>
    <property type="match status" value="1"/>
</dbReference>
<dbReference type="SMART" id="SM00363">
    <property type="entry name" value="S4"/>
    <property type="match status" value="1"/>
</dbReference>
<dbReference type="CDD" id="cd00165">
    <property type="entry name" value="S4"/>
    <property type="match status" value="1"/>
</dbReference>
<evidence type="ECO:0000313" key="9">
    <source>
        <dbReference type="EMBL" id="CAG6650976.1"/>
    </source>
</evidence>
<evidence type="ECO:0000256" key="6">
    <source>
        <dbReference type="PROSITE-ProRule" id="PRU00182"/>
    </source>
</evidence>
<dbReference type="InterPro" id="IPR022801">
    <property type="entry name" value="Ribosomal_uS4"/>
</dbReference>
<dbReference type="GO" id="GO:0042274">
    <property type="term" value="P:ribosomal small subunit biogenesis"/>
    <property type="evidence" value="ECO:0007669"/>
    <property type="project" value="TreeGrafter"/>
</dbReference>
<feature type="domain" description="Small ribosomal subunit protein uS4 N-terminal" evidence="8">
    <location>
        <begin position="3"/>
        <end position="90"/>
    </location>
</feature>
<keyword evidence="3 6" id="KW-0694">RNA-binding</keyword>
<comment type="similarity">
    <text evidence="1">Belongs to the universal ribosomal protein uS4 family.</text>
</comment>
<keyword evidence="4 9" id="KW-0689">Ribosomal protein</keyword>
<name>A0A8D8RHU1_9HEMI</name>
<evidence type="ECO:0000256" key="1">
    <source>
        <dbReference type="ARBA" id="ARBA00007465"/>
    </source>
</evidence>
<dbReference type="Pfam" id="PF00163">
    <property type="entry name" value="Ribosomal_S4"/>
    <property type="match status" value="1"/>
</dbReference>
<sequence length="193" mass="23505">MKIKKNKICRREGENFEFFSEKKFFSKTRSLLTPGEHGTDKGKISDYGMLLRIKQKIKRYYILSEKTFKLIYKKISRKFFFCEDLVNFLERRLDNIIYRMNFTLSRKNSRQKILHGFVYVNYKKVKFSSFIIDSGDSVYIENFLNLKFLYDCKNFFNLNWVFTNYFNGFGILLFLPNYFKFNFSKNIILDIYK</sequence>
<dbReference type="GO" id="GO:0019843">
    <property type="term" value="F:rRNA binding"/>
    <property type="evidence" value="ECO:0007669"/>
    <property type="project" value="UniProtKB-KW"/>
</dbReference>
<dbReference type="SUPFAM" id="SSF55174">
    <property type="entry name" value="Alpha-L RNA-binding motif"/>
    <property type="match status" value="1"/>
</dbReference>
<proteinExistence type="inferred from homology"/>
<reference evidence="9" key="1">
    <citation type="submission" date="2021-05" db="EMBL/GenBank/DDBJ databases">
        <authorList>
            <person name="Alioto T."/>
            <person name="Alioto T."/>
            <person name="Gomez Garrido J."/>
        </authorList>
    </citation>
    <scope>NUCLEOTIDE SEQUENCE</scope>
</reference>
<dbReference type="GO" id="GO:0003735">
    <property type="term" value="F:structural constituent of ribosome"/>
    <property type="evidence" value="ECO:0007669"/>
    <property type="project" value="TreeGrafter"/>
</dbReference>
<dbReference type="PANTHER" id="PTHR11831">
    <property type="entry name" value="30S 40S RIBOSOMAL PROTEIN"/>
    <property type="match status" value="1"/>
</dbReference>
<feature type="domain" description="RNA-binding S4" evidence="7">
    <location>
        <begin position="91"/>
        <end position="147"/>
    </location>
</feature>
<dbReference type="GO" id="GO:0015935">
    <property type="term" value="C:small ribosomal subunit"/>
    <property type="evidence" value="ECO:0007669"/>
    <property type="project" value="TreeGrafter"/>
</dbReference>
<dbReference type="InterPro" id="IPR001912">
    <property type="entry name" value="Ribosomal_uS4_N"/>
</dbReference>
<dbReference type="Gene3D" id="1.10.1050.10">
    <property type="entry name" value="Ribosomal Protein S4 Delta 41, Chain A, domain 1"/>
    <property type="match status" value="1"/>
</dbReference>
<evidence type="ECO:0000256" key="5">
    <source>
        <dbReference type="ARBA" id="ARBA00023274"/>
    </source>
</evidence>
<evidence type="ECO:0000256" key="4">
    <source>
        <dbReference type="ARBA" id="ARBA00022980"/>
    </source>
</evidence>
<dbReference type="EMBL" id="HBUF01632842">
    <property type="protein sequence ID" value="CAG6783504.1"/>
    <property type="molecule type" value="Transcribed_RNA"/>
</dbReference>
<dbReference type="PROSITE" id="PS50889">
    <property type="entry name" value="S4"/>
    <property type="match status" value="1"/>
</dbReference>
<keyword evidence="5" id="KW-0687">Ribonucleoprotein</keyword>
<evidence type="ECO:0000256" key="2">
    <source>
        <dbReference type="ARBA" id="ARBA00022730"/>
    </source>
</evidence>
<dbReference type="SMART" id="SM01390">
    <property type="entry name" value="Ribosomal_S4"/>
    <property type="match status" value="1"/>
</dbReference>
<keyword evidence="2" id="KW-0699">rRNA-binding</keyword>